<comment type="caution">
    <text evidence="2">The sequence shown here is derived from an EMBL/GenBank/DDBJ whole genome shotgun (WGS) entry which is preliminary data.</text>
</comment>
<keyword evidence="1" id="KW-0812">Transmembrane</keyword>
<dbReference type="EMBL" id="BAAAZP010000101">
    <property type="protein sequence ID" value="GAA3684464.1"/>
    <property type="molecule type" value="Genomic_DNA"/>
</dbReference>
<dbReference type="Proteomes" id="UP001500902">
    <property type="component" value="Unassembled WGS sequence"/>
</dbReference>
<reference evidence="3" key="1">
    <citation type="journal article" date="2019" name="Int. J. Syst. Evol. Microbiol.">
        <title>The Global Catalogue of Microorganisms (GCM) 10K type strain sequencing project: providing services to taxonomists for standard genome sequencing and annotation.</title>
        <authorList>
            <consortium name="The Broad Institute Genomics Platform"/>
            <consortium name="The Broad Institute Genome Sequencing Center for Infectious Disease"/>
            <person name="Wu L."/>
            <person name="Ma J."/>
        </authorList>
    </citation>
    <scope>NUCLEOTIDE SEQUENCE [LARGE SCALE GENOMIC DNA]</scope>
    <source>
        <strain evidence="3">JCM 16904</strain>
    </source>
</reference>
<name>A0ABP7CC88_9ACTN</name>
<gene>
    <name evidence="2" type="ORF">GCM10022224_056410</name>
</gene>
<feature type="transmembrane region" description="Helical" evidence="1">
    <location>
        <begin position="6"/>
        <end position="26"/>
    </location>
</feature>
<keyword evidence="1" id="KW-0472">Membrane</keyword>
<proteinExistence type="predicted"/>
<keyword evidence="1" id="KW-1133">Transmembrane helix</keyword>
<accession>A0ABP7CC88</accession>
<evidence type="ECO:0000313" key="3">
    <source>
        <dbReference type="Proteomes" id="UP001500902"/>
    </source>
</evidence>
<sequence>MARRTAVAVGVFVTGILLLAGVMFMASYGDMAFNRSVDGMEQVARSLDEGEVLHDTTIGGLTFVTVFEEAGAVYFRRADEPSGYVWSPHGRPSDTLPMWGPWYAFRDLDH</sequence>
<organism evidence="2 3">
    <name type="scientific">Nonomuraea antimicrobica</name>
    <dbReference type="NCBI Taxonomy" id="561173"/>
    <lineage>
        <taxon>Bacteria</taxon>
        <taxon>Bacillati</taxon>
        <taxon>Actinomycetota</taxon>
        <taxon>Actinomycetes</taxon>
        <taxon>Streptosporangiales</taxon>
        <taxon>Streptosporangiaceae</taxon>
        <taxon>Nonomuraea</taxon>
    </lineage>
</organism>
<evidence type="ECO:0000256" key="1">
    <source>
        <dbReference type="SAM" id="Phobius"/>
    </source>
</evidence>
<dbReference type="RefSeq" id="WP_344884550.1">
    <property type="nucleotide sequence ID" value="NZ_BAAAZP010000101.1"/>
</dbReference>
<keyword evidence="3" id="KW-1185">Reference proteome</keyword>
<evidence type="ECO:0000313" key="2">
    <source>
        <dbReference type="EMBL" id="GAA3684464.1"/>
    </source>
</evidence>
<protein>
    <submittedName>
        <fullName evidence="2">Uncharacterized protein</fullName>
    </submittedName>
</protein>